<keyword evidence="1" id="KW-0862">Zinc</keyword>
<feature type="domain" description="RING-type" evidence="3">
    <location>
        <begin position="1183"/>
        <end position="1225"/>
    </location>
</feature>
<protein>
    <submittedName>
        <fullName evidence="6">Uncharacterized protein</fullName>
    </submittedName>
</protein>
<evidence type="ECO:0000259" key="4">
    <source>
        <dbReference type="PROSITE" id="PS51266"/>
    </source>
</evidence>
<feature type="region of interest" description="Disordered" evidence="2">
    <location>
        <begin position="1"/>
        <end position="23"/>
    </location>
</feature>
<dbReference type="CDD" id="cd12108">
    <property type="entry name" value="Hr-like"/>
    <property type="match status" value="2"/>
</dbReference>
<feature type="domain" description="CTCHY-type" evidence="5">
    <location>
        <begin position="1119"/>
        <end position="1182"/>
    </location>
</feature>
<dbReference type="InterPro" id="IPR013083">
    <property type="entry name" value="Znf_RING/FYVE/PHD"/>
</dbReference>
<dbReference type="SUPFAM" id="SSF57850">
    <property type="entry name" value="RING/U-box"/>
    <property type="match status" value="1"/>
</dbReference>
<dbReference type="Gene3D" id="1.20.120.520">
    <property type="entry name" value="nmb1532 protein domain like"/>
    <property type="match status" value="2"/>
</dbReference>
<dbReference type="InterPro" id="IPR037275">
    <property type="entry name" value="Znf_CTCHY_sf"/>
</dbReference>
<dbReference type="PROSITE" id="PS51266">
    <property type="entry name" value="ZF_CHY"/>
    <property type="match status" value="1"/>
</dbReference>
<name>A0ABR2S8V2_9ROSI</name>
<dbReference type="Proteomes" id="UP001396334">
    <property type="component" value="Unassembled WGS sequence"/>
</dbReference>
<reference evidence="6 7" key="1">
    <citation type="journal article" date="2024" name="G3 (Bethesda)">
        <title>Genome assembly of Hibiscus sabdariffa L. provides insights into metabolisms of medicinal natural products.</title>
        <authorList>
            <person name="Kim T."/>
        </authorList>
    </citation>
    <scope>NUCLEOTIDE SEQUENCE [LARGE SCALE GENOMIC DNA]</scope>
    <source>
        <strain evidence="6">TK-2024</strain>
        <tissue evidence="6">Old leaves</tissue>
    </source>
</reference>
<dbReference type="Pfam" id="PF01814">
    <property type="entry name" value="Hemerythrin"/>
    <property type="match status" value="1"/>
</dbReference>
<dbReference type="Gene3D" id="2.20.28.10">
    <property type="match status" value="1"/>
</dbReference>
<dbReference type="EMBL" id="JBBPBN010000016">
    <property type="protein sequence ID" value="KAK9021382.1"/>
    <property type="molecule type" value="Genomic_DNA"/>
</dbReference>
<comment type="caution">
    <text evidence="6">The sequence shown here is derived from an EMBL/GenBank/DDBJ whole genome shotgun (WGS) entry which is preliminary data.</text>
</comment>
<dbReference type="PANTHER" id="PTHR21319">
    <property type="entry name" value="RING FINGER AND CHY ZINC FINGER DOMAIN-CONTAINING PROTEIN 1"/>
    <property type="match status" value="1"/>
</dbReference>
<dbReference type="Pfam" id="PF14599">
    <property type="entry name" value="zinc_ribbon_6"/>
    <property type="match status" value="1"/>
</dbReference>
<dbReference type="InterPro" id="IPR012312">
    <property type="entry name" value="Hemerythrin-like"/>
</dbReference>
<sequence>MGGGQTHSDPPEKEEEEEELQSPLHAVSGVRLRDAPIHLLFYFHTAIRAELAELRRLAVAAAEDGKSGSYSREFAAELLRRFEFLKLVCKYHSAAEDEVVFLALDAHIKNVACTYSLEHESIDHNFDSVFHCLNELEGSENTYKSLQELVFCIGTAQSSICNHMLKEEKQLALLFIALAIIKHEDGICLWGVGTKVFPLLVNQFSFQEQASLVWQFLGSIPVILLQNFLPWMISFFPPEEQEEIKIFVKDVVPKEKPLQEVVVSWLDKKHQEVFDFHTELAKGVGPLDGPIFIKSKSKIHLIKKPLGWMKAHCFKTNIENNPIDCLLPWQGAIQRDLKEILAELYQIKESSCFQNLDFIILRLKFLADVLILYSNALEKLFYPVLVDVSDIQLSQPTLAIQNLYIVSHIEHLLYLLHRDNEKRIPENEFVGKLCQKLESLVMNIGKTFRLQENEVFSVISKNCSKEMQQQLLCLSLQVVPLGLLKCVITWFASHLSEDESRSILQIIKQGNSLTDKSFASLLLEWFHIGYSGKSSVENFKRDLEKLFSSRCSFLPVSIEEDAESCSFLSDMSLGKGSKSKLIKPVFVIKGKKDFPFSSASSHGIKHMETSYCCAINLHIFFPKMTKDLYYSSDFSVKKNCVDYAIGEPVPMDLIFFFHKALKKDLDYLVLGSALLAENAGFLPEFLQRFHLIHFLYQIHSDAEDEVAFPALEAKGKHRNISHSYSLDHKIEAEIFSKISLILDEIYELQHVYSSGEPITLDRVVKRQKLCIDLQDACKSMHKLLSDHVHREEVELWPLFGECFTLKEQERIIGSMLGRTGAEILQDMIPWLMASLTPDEQQTVMSLWHNATRNTMFDEWLGEWWEGHKIAKETEKSTIPSRSADPLEIISTYFPEVLDKQEGNGDNFLRTNSNGAEIELLVDDQGKACCKGGENCSECSGLFRGSSDKRLNEAADLRGRTNEPDQKFQVTQHTGQCKQLETMSQDDLEAAIRRVSSDTSLDPKRKSYVMQNLLMSRWILKQRMSNMEINKSNNGDGIPGQHPSYRDPLELALGCKHYKRNCKLFAPCCNQLHTCIHCHNEVADHKLDRKSVTKMMCMKCLVIQSIAMTCSTVSCHNLSMGKYYCKICKLFDDERQIYHCPYCNLCRVGKGLGVDYFHCMNCNACMSRSLSVHTCREKSFEDNCPICHEDFFSSTAPVKALPCGHMMHSACFQDYTCMHYTCPICSKSLGDMQVYFKMLDAFLAEEKIPDDYHDRTQVILCNDCEKKGTAPFHWKYHKCSNCGSYNTRVL</sequence>
<dbReference type="Pfam" id="PF13639">
    <property type="entry name" value="zf-RING_2"/>
    <property type="match status" value="1"/>
</dbReference>
<evidence type="ECO:0000313" key="6">
    <source>
        <dbReference type="EMBL" id="KAK9021382.1"/>
    </source>
</evidence>
<evidence type="ECO:0000256" key="2">
    <source>
        <dbReference type="SAM" id="MobiDB-lite"/>
    </source>
</evidence>
<dbReference type="PANTHER" id="PTHR21319:SF39">
    <property type="entry name" value="ZINC FINGER PROTEIN"/>
    <property type="match status" value="1"/>
</dbReference>
<dbReference type="PROSITE" id="PS51270">
    <property type="entry name" value="ZF_CTCHY"/>
    <property type="match status" value="1"/>
</dbReference>
<proteinExistence type="predicted"/>
<dbReference type="InterPro" id="IPR008913">
    <property type="entry name" value="Znf_CHY"/>
</dbReference>
<keyword evidence="1" id="KW-0479">Metal-binding</keyword>
<dbReference type="SMART" id="SM00184">
    <property type="entry name" value="RING"/>
    <property type="match status" value="1"/>
</dbReference>
<dbReference type="InterPro" id="IPR039512">
    <property type="entry name" value="RCHY1_zinc-ribbon"/>
</dbReference>
<dbReference type="InterPro" id="IPR001841">
    <property type="entry name" value="Znf_RING"/>
</dbReference>
<organism evidence="6 7">
    <name type="scientific">Hibiscus sabdariffa</name>
    <name type="common">roselle</name>
    <dbReference type="NCBI Taxonomy" id="183260"/>
    <lineage>
        <taxon>Eukaryota</taxon>
        <taxon>Viridiplantae</taxon>
        <taxon>Streptophyta</taxon>
        <taxon>Embryophyta</taxon>
        <taxon>Tracheophyta</taxon>
        <taxon>Spermatophyta</taxon>
        <taxon>Magnoliopsida</taxon>
        <taxon>eudicotyledons</taxon>
        <taxon>Gunneridae</taxon>
        <taxon>Pentapetalae</taxon>
        <taxon>rosids</taxon>
        <taxon>malvids</taxon>
        <taxon>Malvales</taxon>
        <taxon>Malvaceae</taxon>
        <taxon>Malvoideae</taxon>
        <taxon>Hibiscus</taxon>
    </lineage>
</organism>
<dbReference type="PROSITE" id="PS50089">
    <property type="entry name" value="ZF_RING_2"/>
    <property type="match status" value="1"/>
</dbReference>
<feature type="domain" description="CHY-type" evidence="4">
    <location>
        <begin position="1047"/>
        <end position="1116"/>
    </location>
</feature>
<dbReference type="Pfam" id="PF05495">
    <property type="entry name" value="zf-CHY"/>
    <property type="match status" value="1"/>
</dbReference>
<dbReference type="Gene3D" id="3.30.40.10">
    <property type="entry name" value="Zinc/RING finger domain, C3HC4 (zinc finger)"/>
    <property type="match status" value="1"/>
</dbReference>
<dbReference type="CDD" id="cd16464">
    <property type="entry name" value="RING-H2_Pirh2-like"/>
    <property type="match status" value="1"/>
</dbReference>
<evidence type="ECO:0000259" key="3">
    <source>
        <dbReference type="PROSITE" id="PS50089"/>
    </source>
</evidence>
<dbReference type="SUPFAM" id="SSF161245">
    <property type="entry name" value="Zinc hairpin stack"/>
    <property type="match status" value="1"/>
</dbReference>
<evidence type="ECO:0000256" key="1">
    <source>
        <dbReference type="PROSITE-ProRule" id="PRU00601"/>
    </source>
</evidence>
<dbReference type="InterPro" id="IPR017921">
    <property type="entry name" value="Znf_CTCHY"/>
</dbReference>
<gene>
    <name evidence="6" type="ORF">V6N11_011372</name>
</gene>
<evidence type="ECO:0000313" key="7">
    <source>
        <dbReference type="Proteomes" id="UP001396334"/>
    </source>
</evidence>
<keyword evidence="7" id="KW-1185">Reference proteome</keyword>
<keyword evidence="1" id="KW-0863">Zinc-finger</keyword>
<evidence type="ECO:0000259" key="5">
    <source>
        <dbReference type="PROSITE" id="PS51270"/>
    </source>
</evidence>
<accession>A0ABR2S8V2</accession>